<evidence type="ECO:0000259" key="4">
    <source>
        <dbReference type="PROSITE" id="PS50076"/>
    </source>
</evidence>
<evidence type="ECO:0000256" key="1">
    <source>
        <dbReference type="ARBA" id="ARBA00022737"/>
    </source>
</evidence>
<dbReference type="PROSITE" id="PS51375">
    <property type="entry name" value="PPR"/>
    <property type="match status" value="4"/>
</dbReference>
<dbReference type="PANTHER" id="PTHR47926:SF374">
    <property type="entry name" value="PENTATRICOPEPTIDE REPEAT-CONTAINING PROTEIN"/>
    <property type="match status" value="1"/>
</dbReference>
<dbReference type="FunFam" id="1.25.40.10:FF:000031">
    <property type="entry name" value="Pentatricopeptide repeat-containing protein mitochondrial"/>
    <property type="match status" value="1"/>
</dbReference>
<keyword evidence="6" id="KW-1185">Reference proteome</keyword>
<dbReference type="Pfam" id="PF01535">
    <property type="entry name" value="PPR"/>
    <property type="match status" value="4"/>
</dbReference>
<organism evidence="5 6">
    <name type="scientific">Arabidopsis thaliana x Arabidopsis arenosa</name>
    <dbReference type="NCBI Taxonomy" id="1240361"/>
    <lineage>
        <taxon>Eukaryota</taxon>
        <taxon>Viridiplantae</taxon>
        <taxon>Streptophyta</taxon>
        <taxon>Embryophyta</taxon>
        <taxon>Tracheophyta</taxon>
        <taxon>Spermatophyta</taxon>
        <taxon>Magnoliopsida</taxon>
        <taxon>eudicotyledons</taxon>
        <taxon>Gunneridae</taxon>
        <taxon>Pentapetalae</taxon>
        <taxon>rosids</taxon>
        <taxon>malvids</taxon>
        <taxon>Brassicales</taxon>
        <taxon>Brassicaceae</taxon>
        <taxon>Camelineae</taxon>
        <taxon>Arabidopsis</taxon>
    </lineage>
</organism>
<evidence type="ECO:0000313" key="6">
    <source>
        <dbReference type="Proteomes" id="UP000694240"/>
    </source>
</evidence>
<dbReference type="FunFam" id="1.25.40.10:FF:001369">
    <property type="entry name" value="Pentatricopeptide repeat-containing protein At3g05340"/>
    <property type="match status" value="1"/>
</dbReference>
<dbReference type="Pfam" id="PF20431">
    <property type="entry name" value="E_motif"/>
    <property type="match status" value="1"/>
</dbReference>
<feature type="repeat" description="PPR" evidence="3">
    <location>
        <begin position="89"/>
        <end position="123"/>
    </location>
</feature>
<dbReference type="FunFam" id="1.25.40.10:FF:000584">
    <property type="entry name" value="Pentatricopeptide repeat-containing protein"/>
    <property type="match status" value="1"/>
</dbReference>
<feature type="repeat" description="PPR" evidence="3">
    <location>
        <begin position="321"/>
        <end position="355"/>
    </location>
</feature>
<dbReference type="Pfam" id="PF20430">
    <property type="entry name" value="Eplus_motif"/>
    <property type="match status" value="1"/>
</dbReference>
<dbReference type="FunFam" id="1.10.287.110:FF:000224">
    <property type="entry name" value="TPR-repeat-containing chaperone protein DNAJ, putative"/>
    <property type="match status" value="1"/>
</dbReference>
<dbReference type="InterPro" id="IPR046848">
    <property type="entry name" value="E_motif"/>
</dbReference>
<accession>A0A8T2ASH4</accession>
<dbReference type="Proteomes" id="UP000694240">
    <property type="component" value="Chromosome 8"/>
</dbReference>
<dbReference type="GO" id="GO:0009451">
    <property type="term" value="P:RNA modification"/>
    <property type="evidence" value="ECO:0007669"/>
    <property type="project" value="InterPro"/>
</dbReference>
<dbReference type="PANTHER" id="PTHR47926">
    <property type="entry name" value="PENTATRICOPEPTIDE REPEAT-CONTAINING PROTEIN"/>
    <property type="match status" value="1"/>
</dbReference>
<protein>
    <submittedName>
        <fullName evidence="5">Pentatricopeptide repeat</fullName>
    </submittedName>
</protein>
<sequence length="912" mass="102508">MNSRWVIQKLTSHLPSCLSTVLSPSKILIRQSPSYQVSTFLLNHVDMSLLLSICGREGWFPHLGPCLHASIIKNVEFFEPVDADIHRNALVVWNSLLSLYVKCGKLVYALKLFDEMPMRDVISQNIVFYGFLRNRETESGFLLLKRMLRSGGFDQATLTIVLSVCDTPEFCLVTKMIHALAILSGYDKEISVGNKLITSYFKCGSSVSGRGFFDEMAHRNVITWTAVISGLIENELHEDGLRLFSLMRRGLVHPNSVTYLSALAACSGSQRIVEGQQIHALLWKFGIESELCIESALMDMYSKCGSIEDAWKIFESTEEVDEVSMTVILVGLAQNGLEEEAIQFFIRMLQAGVEIDANVVSAVLGVSFIDNSLGLGKQLHSLVIKRKFSGNTFVNNGLINMYSKCGDLTDSQTIFRRMPKKNYVSWNSMIAAFARHGHGLAALKLYEEMTTLEVKPTDVTFLSLLHACSHVGLIDKGRELLNEMKEVHGIEPRTEHYTCIIDMLGRAGLMKEAKSFIDSLPLKPDCKIWQALLGACSFHGDTEVGEYAAEQLFQTAPDSSAAHILMANIYSSRGKWKERAKTIKRMKAMGVTKETGISWIEIEHKTHSFVVEDKLHPQAEAIYDVLSELFPVMVDEGYRPDKRFILCYTGDDRNGTGTNLGKEKVRYTMDCLRVFASVPKISFFSSTRNSTSQRFIPSCREKSREDPLSSSSPYSILGVEPSCSSLELKAAFRAKVKQYHPDVNKEGSNSDIMIRRIIQAYEMLTNYSRSEIIEGECLDPFDHPECEALDVFVNEVLCVGKRCSYPCFKTASHVFSCDSSGTARAMSQGHGEDYRVQSAVNQCPRNCIHYVTPSQRIILEELLDSVVDKPYDCSAESEFLYALIVKAQYENNRYQKPKKKQSESSGKHVDWF</sequence>
<dbReference type="AlphaFoldDB" id="A0A8T2ASH4"/>
<evidence type="ECO:0000313" key="5">
    <source>
        <dbReference type="EMBL" id="KAG7576112.1"/>
    </source>
</evidence>
<dbReference type="EMBL" id="JAEFBK010000008">
    <property type="protein sequence ID" value="KAG7576112.1"/>
    <property type="molecule type" value="Genomic_DNA"/>
</dbReference>
<name>A0A8T2ASH4_9BRAS</name>
<evidence type="ECO:0000256" key="2">
    <source>
        <dbReference type="ARBA" id="ARBA00061659"/>
    </source>
</evidence>
<dbReference type="InterPro" id="IPR046960">
    <property type="entry name" value="PPR_At4g14850-like_plant"/>
</dbReference>
<dbReference type="Pfam" id="PF00226">
    <property type="entry name" value="DnaJ"/>
    <property type="match status" value="1"/>
</dbReference>
<dbReference type="InterPro" id="IPR001623">
    <property type="entry name" value="DnaJ_domain"/>
</dbReference>
<feature type="repeat" description="PPR" evidence="3">
    <location>
        <begin position="220"/>
        <end position="254"/>
    </location>
</feature>
<dbReference type="GO" id="GO:0003723">
    <property type="term" value="F:RNA binding"/>
    <property type="evidence" value="ECO:0007669"/>
    <property type="project" value="InterPro"/>
</dbReference>
<reference evidence="5 6" key="1">
    <citation type="submission" date="2020-12" db="EMBL/GenBank/DDBJ databases">
        <title>Concerted genomic and epigenomic changes stabilize Arabidopsis allopolyploids.</title>
        <authorList>
            <person name="Chen Z."/>
        </authorList>
    </citation>
    <scope>NUCLEOTIDE SEQUENCE [LARGE SCALE GENOMIC DNA]</scope>
    <source>
        <strain evidence="5">Allo738</strain>
        <tissue evidence="5">Leaf</tissue>
    </source>
</reference>
<feature type="domain" description="J" evidence="4">
    <location>
        <begin position="712"/>
        <end position="782"/>
    </location>
</feature>
<dbReference type="InterPro" id="IPR046849">
    <property type="entry name" value="E2_motif"/>
</dbReference>
<dbReference type="Pfam" id="PF13041">
    <property type="entry name" value="PPR_2"/>
    <property type="match status" value="2"/>
</dbReference>
<dbReference type="PROSITE" id="PS50076">
    <property type="entry name" value="DNAJ_2"/>
    <property type="match status" value="1"/>
</dbReference>
<dbReference type="InterPro" id="IPR002885">
    <property type="entry name" value="PPR_rpt"/>
</dbReference>
<evidence type="ECO:0000256" key="3">
    <source>
        <dbReference type="PROSITE-ProRule" id="PRU00708"/>
    </source>
</evidence>
<dbReference type="CDD" id="cd06257">
    <property type="entry name" value="DnaJ"/>
    <property type="match status" value="1"/>
</dbReference>
<keyword evidence="1" id="KW-0677">Repeat</keyword>
<feature type="repeat" description="PPR" evidence="3">
    <location>
        <begin position="422"/>
        <end position="456"/>
    </location>
</feature>
<dbReference type="NCBIfam" id="TIGR00756">
    <property type="entry name" value="PPR"/>
    <property type="match status" value="4"/>
</dbReference>
<dbReference type="FunFam" id="1.25.40.10:FF:000196">
    <property type="entry name" value="Pentatricopeptide repeat-containing protein At4g14850"/>
    <property type="match status" value="1"/>
</dbReference>
<comment type="similarity">
    <text evidence="2">Belongs to the PPR family. PCMP-E subfamily.</text>
</comment>
<comment type="caution">
    <text evidence="5">The sequence shown here is derived from an EMBL/GenBank/DDBJ whole genome shotgun (WGS) entry which is preliminary data.</text>
</comment>
<dbReference type="FunFam" id="1.25.40.10:FF:000883">
    <property type="entry name" value="Pentatricopeptide repeat-containing protein"/>
    <property type="match status" value="1"/>
</dbReference>
<dbReference type="SMART" id="SM00271">
    <property type="entry name" value="DnaJ"/>
    <property type="match status" value="1"/>
</dbReference>
<proteinExistence type="inferred from homology"/>
<gene>
    <name evidence="5" type="ORF">ISN45_Aa03g005450</name>
</gene>